<comment type="caution">
    <text evidence="2">The sequence shown here is derived from an EMBL/GenBank/DDBJ whole genome shotgun (WGS) entry which is preliminary data.</text>
</comment>
<keyword evidence="1" id="KW-1133">Transmembrane helix</keyword>
<dbReference type="NCBIfam" id="TIGR02830">
    <property type="entry name" value="spore_III_AG"/>
    <property type="match status" value="1"/>
</dbReference>
<keyword evidence="1" id="KW-0472">Membrane</keyword>
<dbReference type="Proteomes" id="UP001516662">
    <property type="component" value="Unassembled WGS sequence"/>
</dbReference>
<proteinExistence type="predicted"/>
<sequence length="223" mass="24731">MGKEQGFLETIKKMFNQSKEDQSDPPTKKPPKYHYLLLVLALGIGFMLVSNLLNSNNQPQSSMPVTKQESVDEPTFGQKKDLEQAAISEYEVRYENQLKEALETIVGVSDVSVVVNVDATETKVLQTNTITNSQSTDETDREGGKRKVEDLSKDEQVVIIRQGEEETPIVIKIEKPAIRGVLVVAKGVDNIQIKKMVVEAVTRALDVPSHRVAVLPKKSKGES</sequence>
<evidence type="ECO:0000313" key="2">
    <source>
        <dbReference type="EMBL" id="MBE4910454.1"/>
    </source>
</evidence>
<dbReference type="RefSeq" id="WP_193539690.1">
    <property type="nucleotide sequence ID" value="NZ_JADCLJ010000024.1"/>
</dbReference>
<feature type="transmembrane region" description="Helical" evidence="1">
    <location>
        <begin position="33"/>
        <end position="53"/>
    </location>
</feature>
<evidence type="ECO:0000256" key="1">
    <source>
        <dbReference type="SAM" id="Phobius"/>
    </source>
</evidence>
<protein>
    <submittedName>
        <fullName evidence="2">Stage III sporulation protein AG</fullName>
    </submittedName>
</protein>
<gene>
    <name evidence="2" type="primary">spoIIIAG</name>
    <name evidence="2" type="ORF">IMZ08_20640</name>
</gene>
<organism evidence="2 3">
    <name type="scientific">Litchfieldia luteola</name>
    <dbReference type="NCBI Taxonomy" id="682179"/>
    <lineage>
        <taxon>Bacteria</taxon>
        <taxon>Bacillati</taxon>
        <taxon>Bacillota</taxon>
        <taxon>Bacilli</taxon>
        <taxon>Bacillales</taxon>
        <taxon>Bacillaceae</taxon>
        <taxon>Litchfieldia</taxon>
    </lineage>
</organism>
<accession>A0ABR9QQI2</accession>
<keyword evidence="1" id="KW-0812">Transmembrane</keyword>
<name>A0ABR9QQI2_9BACI</name>
<dbReference type="InterPro" id="IPR014195">
    <property type="entry name" value="Spore_III_AG"/>
</dbReference>
<keyword evidence="3" id="KW-1185">Reference proteome</keyword>
<reference evidence="2 3" key="1">
    <citation type="submission" date="2020-10" db="EMBL/GenBank/DDBJ databases">
        <title>Bacillus sp. HD4P25, an endophyte from a halophyte.</title>
        <authorList>
            <person name="Sun J.-Q."/>
        </authorList>
    </citation>
    <scope>NUCLEOTIDE SEQUENCE [LARGE SCALE GENOMIC DNA]</scope>
    <source>
        <strain evidence="2 3">YIM 93174</strain>
    </source>
</reference>
<evidence type="ECO:0000313" key="3">
    <source>
        <dbReference type="Proteomes" id="UP001516662"/>
    </source>
</evidence>
<dbReference type="EMBL" id="JADCLJ010000024">
    <property type="protein sequence ID" value="MBE4910454.1"/>
    <property type="molecule type" value="Genomic_DNA"/>
</dbReference>